<dbReference type="WBParaSite" id="BXY_1532100.1">
    <property type="protein sequence ID" value="BXY_1532100.1"/>
    <property type="gene ID" value="BXY_1532100"/>
</dbReference>
<accession>A0A1I7SQK9</accession>
<proteinExistence type="predicted"/>
<sequence>MVNIDQTEGFELSPLEQNALERRKRLEDLRKRTLEKRRNGNADDEEGPLMLLNPRSYKTVTSNIINVGDEVRDVLQKTEQDIQTIIDDAKNIQLGDDLDISVLAPKKVDWDLKRGIQEDLDKLERRTNRAIVQIVRQRLQREKDLDLAKTVDMIQEKDTASLRH</sequence>
<name>A0A1I7SQK9_BURXY</name>
<organism evidence="1 2">
    <name type="scientific">Bursaphelenchus xylophilus</name>
    <name type="common">Pinewood nematode worm</name>
    <name type="synonym">Aphelenchoides xylophilus</name>
    <dbReference type="NCBI Taxonomy" id="6326"/>
    <lineage>
        <taxon>Eukaryota</taxon>
        <taxon>Metazoa</taxon>
        <taxon>Ecdysozoa</taxon>
        <taxon>Nematoda</taxon>
        <taxon>Chromadorea</taxon>
        <taxon>Rhabditida</taxon>
        <taxon>Tylenchina</taxon>
        <taxon>Tylenchomorpha</taxon>
        <taxon>Aphelenchoidea</taxon>
        <taxon>Aphelenchoididae</taxon>
        <taxon>Bursaphelenchus</taxon>
    </lineage>
</organism>
<dbReference type="GO" id="GO:0005684">
    <property type="term" value="C:U2-type spliceosomal complex"/>
    <property type="evidence" value="ECO:0007669"/>
    <property type="project" value="TreeGrafter"/>
</dbReference>
<dbReference type="GO" id="GO:0071014">
    <property type="term" value="C:post-mRNA release spliceosomal complex"/>
    <property type="evidence" value="ECO:0007669"/>
    <property type="project" value="TreeGrafter"/>
</dbReference>
<dbReference type="Proteomes" id="UP000095284">
    <property type="component" value="Unplaced"/>
</dbReference>
<dbReference type="Pfam" id="PF08315">
    <property type="entry name" value="cwf18"/>
    <property type="match status" value="1"/>
</dbReference>
<protein>
    <submittedName>
        <fullName evidence="2">PRP18 homolog</fullName>
    </submittedName>
</protein>
<evidence type="ECO:0000313" key="1">
    <source>
        <dbReference type="Proteomes" id="UP000095284"/>
    </source>
</evidence>
<dbReference type="PANTHER" id="PTHR31551">
    <property type="entry name" value="PRE-MRNA-SPLICING FACTOR CWF18"/>
    <property type="match status" value="1"/>
</dbReference>
<reference evidence="2" key="1">
    <citation type="submission" date="2016-11" db="UniProtKB">
        <authorList>
            <consortium name="WormBaseParasite"/>
        </authorList>
    </citation>
    <scope>IDENTIFICATION</scope>
</reference>
<evidence type="ECO:0000313" key="2">
    <source>
        <dbReference type="WBParaSite" id="BXY_1532100.1"/>
    </source>
</evidence>
<dbReference type="PANTHER" id="PTHR31551:SF1">
    <property type="entry name" value="COILED-COIL DOMAIN-CONTAINING PROTEIN 12"/>
    <property type="match status" value="1"/>
</dbReference>
<dbReference type="AlphaFoldDB" id="A0A1I7SQK9"/>
<dbReference type="InterPro" id="IPR013169">
    <property type="entry name" value="mRNA_splic_Cwf18-like"/>
</dbReference>